<dbReference type="AlphaFoldDB" id="A0A0C9X8R9"/>
<reference evidence="2 3" key="1">
    <citation type="submission" date="2014-04" db="EMBL/GenBank/DDBJ databases">
        <authorList>
            <consortium name="DOE Joint Genome Institute"/>
            <person name="Kuo A."/>
            <person name="Kohler A."/>
            <person name="Nagy L.G."/>
            <person name="Floudas D."/>
            <person name="Copeland A."/>
            <person name="Barry K.W."/>
            <person name="Cichocki N."/>
            <person name="Veneault-Fourrey C."/>
            <person name="LaButti K."/>
            <person name="Lindquist E.A."/>
            <person name="Lipzen A."/>
            <person name="Lundell T."/>
            <person name="Morin E."/>
            <person name="Murat C."/>
            <person name="Sun H."/>
            <person name="Tunlid A."/>
            <person name="Henrissat B."/>
            <person name="Grigoriev I.V."/>
            <person name="Hibbett D.S."/>
            <person name="Martin F."/>
            <person name="Nordberg H.P."/>
            <person name="Cantor M.N."/>
            <person name="Hua S.X."/>
        </authorList>
    </citation>
    <scope>NUCLEOTIDE SEQUENCE [LARGE SCALE GENOMIC DNA]</scope>
    <source>
        <strain evidence="2 3">LaAM-08-1</strain>
    </source>
</reference>
<sequence>MSSATEAKLDAEELRGPQEDEEEGKDVDMDGEVDENMLRKASQSFCVLVMFVFIVYPPSSSQSEYTGQLMADIASYYGYNDFLVEW</sequence>
<accession>A0A0C9X8R9</accession>
<name>A0A0C9X8R9_9AGAR</name>
<evidence type="ECO:0000313" key="3">
    <source>
        <dbReference type="Proteomes" id="UP000054477"/>
    </source>
</evidence>
<feature type="compositionally biased region" description="Acidic residues" evidence="1">
    <location>
        <begin position="19"/>
        <end position="30"/>
    </location>
</feature>
<organism evidence="2 3">
    <name type="scientific">Laccaria amethystina LaAM-08-1</name>
    <dbReference type="NCBI Taxonomy" id="1095629"/>
    <lineage>
        <taxon>Eukaryota</taxon>
        <taxon>Fungi</taxon>
        <taxon>Dikarya</taxon>
        <taxon>Basidiomycota</taxon>
        <taxon>Agaricomycotina</taxon>
        <taxon>Agaricomycetes</taxon>
        <taxon>Agaricomycetidae</taxon>
        <taxon>Agaricales</taxon>
        <taxon>Agaricineae</taxon>
        <taxon>Hydnangiaceae</taxon>
        <taxon>Laccaria</taxon>
    </lineage>
</organism>
<evidence type="ECO:0000313" key="2">
    <source>
        <dbReference type="EMBL" id="KIJ97813.1"/>
    </source>
</evidence>
<feature type="compositionally biased region" description="Basic and acidic residues" evidence="1">
    <location>
        <begin position="7"/>
        <end position="18"/>
    </location>
</feature>
<protein>
    <submittedName>
        <fullName evidence="2">Uncharacterized protein</fullName>
    </submittedName>
</protein>
<proteinExistence type="predicted"/>
<dbReference type="EMBL" id="KN838683">
    <property type="protein sequence ID" value="KIJ97813.1"/>
    <property type="molecule type" value="Genomic_DNA"/>
</dbReference>
<reference evidence="3" key="2">
    <citation type="submission" date="2015-01" db="EMBL/GenBank/DDBJ databases">
        <title>Evolutionary Origins and Diversification of the Mycorrhizal Mutualists.</title>
        <authorList>
            <consortium name="DOE Joint Genome Institute"/>
            <consortium name="Mycorrhizal Genomics Consortium"/>
            <person name="Kohler A."/>
            <person name="Kuo A."/>
            <person name="Nagy L.G."/>
            <person name="Floudas D."/>
            <person name="Copeland A."/>
            <person name="Barry K.W."/>
            <person name="Cichocki N."/>
            <person name="Veneault-Fourrey C."/>
            <person name="LaButti K."/>
            <person name="Lindquist E.A."/>
            <person name="Lipzen A."/>
            <person name="Lundell T."/>
            <person name="Morin E."/>
            <person name="Murat C."/>
            <person name="Riley R."/>
            <person name="Ohm R."/>
            <person name="Sun H."/>
            <person name="Tunlid A."/>
            <person name="Henrissat B."/>
            <person name="Grigoriev I.V."/>
            <person name="Hibbett D.S."/>
            <person name="Martin F."/>
        </authorList>
    </citation>
    <scope>NUCLEOTIDE SEQUENCE [LARGE SCALE GENOMIC DNA]</scope>
    <source>
        <strain evidence="3">LaAM-08-1</strain>
    </source>
</reference>
<dbReference type="Proteomes" id="UP000054477">
    <property type="component" value="Unassembled WGS sequence"/>
</dbReference>
<gene>
    <name evidence="2" type="ORF">K443DRAFT_9623</name>
</gene>
<evidence type="ECO:0000256" key="1">
    <source>
        <dbReference type="SAM" id="MobiDB-lite"/>
    </source>
</evidence>
<keyword evidence="3" id="KW-1185">Reference proteome</keyword>
<feature type="region of interest" description="Disordered" evidence="1">
    <location>
        <begin position="1"/>
        <end position="30"/>
    </location>
</feature>
<dbReference type="HOGENOM" id="CLU_2498191_0_0_1"/>